<dbReference type="GO" id="GO:0072344">
    <property type="term" value="P:rescue of stalled ribosome"/>
    <property type="evidence" value="ECO:0007669"/>
    <property type="project" value="TreeGrafter"/>
</dbReference>
<accession>D0LGP4</accession>
<dbReference type="NCBIfam" id="NF006718">
    <property type="entry name" value="PRK09256.1"/>
    <property type="match status" value="1"/>
</dbReference>
<feature type="compositionally biased region" description="Basic and acidic residues" evidence="1">
    <location>
        <begin position="83"/>
        <end position="109"/>
    </location>
</feature>
<organism evidence="3 4">
    <name type="scientific">Haliangium ochraceum (strain DSM 14365 / JCM 11303 / SMP-2)</name>
    <dbReference type="NCBI Taxonomy" id="502025"/>
    <lineage>
        <taxon>Bacteria</taxon>
        <taxon>Pseudomonadati</taxon>
        <taxon>Myxococcota</taxon>
        <taxon>Polyangia</taxon>
        <taxon>Haliangiales</taxon>
        <taxon>Kofleriaceae</taxon>
        <taxon>Haliangium</taxon>
    </lineage>
</organism>
<name>D0LGP4_HALO1</name>
<sequence length="146" mass="16320">MSEIVINHRLSIPDSELSVAFARAGGPGGQNVNKVATKVELRWLPEASQALSAALREGERAYLLRRLASKLTSAGELLVTSTKTRDQGKNREDAEAKLGEIVRAALERPKPRRATRPTRGSRERRLSAKKQRGQRKQSRRRPTRDD</sequence>
<gene>
    <name evidence="3" type="ordered locus">Hoch_0149</name>
</gene>
<dbReference type="AlphaFoldDB" id="D0LGP4"/>
<evidence type="ECO:0000256" key="1">
    <source>
        <dbReference type="SAM" id="MobiDB-lite"/>
    </source>
</evidence>
<dbReference type="Proteomes" id="UP000001880">
    <property type="component" value="Chromosome"/>
</dbReference>
<protein>
    <submittedName>
        <fullName evidence="3">Class I peptide chain release factor</fullName>
    </submittedName>
</protein>
<dbReference type="EMBL" id="CP001804">
    <property type="protein sequence ID" value="ACY12790.1"/>
    <property type="molecule type" value="Genomic_DNA"/>
</dbReference>
<dbReference type="OrthoDB" id="9815709at2"/>
<feature type="region of interest" description="Disordered" evidence="1">
    <location>
        <begin position="75"/>
        <end position="146"/>
    </location>
</feature>
<dbReference type="HOGENOM" id="CLU_089470_3_1_7"/>
<dbReference type="Gene3D" id="3.30.160.20">
    <property type="match status" value="1"/>
</dbReference>
<dbReference type="PANTHER" id="PTHR47814:SF1">
    <property type="entry name" value="PEPTIDYL-TRNA HYDROLASE ARFB"/>
    <property type="match status" value="1"/>
</dbReference>
<dbReference type="Pfam" id="PF00472">
    <property type="entry name" value="RF-1"/>
    <property type="match status" value="1"/>
</dbReference>
<reference evidence="3 4" key="1">
    <citation type="journal article" date="2010" name="Stand. Genomic Sci.">
        <title>Complete genome sequence of Haliangium ochraceum type strain (SMP-2).</title>
        <authorList>
            <consortium name="US DOE Joint Genome Institute (JGI-PGF)"/>
            <person name="Ivanova N."/>
            <person name="Daum C."/>
            <person name="Lang E."/>
            <person name="Abt B."/>
            <person name="Kopitz M."/>
            <person name="Saunders E."/>
            <person name="Lapidus A."/>
            <person name="Lucas S."/>
            <person name="Glavina Del Rio T."/>
            <person name="Nolan M."/>
            <person name="Tice H."/>
            <person name="Copeland A."/>
            <person name="Cheng J.F."/>
            <person name="Chen F."/>
            <person name="Bruce D."/>
            <person name="Goodwin L."/>
            <person name="Pitluck S."/>
            <person name="Mavromatis K."/>
            <person name="Pati A."/>
            <person name="Mikhailova N."/>
            <person name="Chen A."/>
            <person name="Palaniappan K."/>
            <person name="Land M."/>
            <person name="Hauser L."/>
            <person name="Chang Y.J."/>
            <person name="Jeffries C.D."/>
            <person name="Detter J.C."/>
            <person name="Brettin T."/>
            <person name="Rohde M."/>
            <person name="Goker M."/>
            <person name="Bristow J."/>
            <person name="Markowitz V."/>
            <person name="Eisen J.A."/>
            <person name="Hugenholtz P."/>
            <person name="Kyrpides N.C."/>
            <person name="Klenk H.P."/>
        </authorList>
    </citation>
    <scope>NUCLEOTIDE SEQUENCE [LARGE SCALE GENOMIC DNA]</scope>
    <source>
        <strain evidence="4">DSM 14365 / CIP 107738 / JCM 11303 / AJ 13395 / SMP-2</strain>
    </source>
</reference>
<dbReference type="eggNOG" id="COG1186">
    <property type="taxonomic scope" value="Bacteria"/>
</dbReference>
<proteinExistence type="predicted"/>
<dbReference type="InterPro" id="IPR000352">
    <property type="entry name" value="Pep_chain_release_fac_I"/>
</dbReference>
<keyword evidence="4" id="KW-1185">Reference proteome</keyword>
<evidence type="ECO:0000313" key="4">
    <source>
        <dbReference type="Proteomes" id="UP000001880"/>
    </source>
</evidence>
<feature type="compositionally biased region" description="Basic residues" evidence="1">
    <location>
        <begin position="127"/>
        <end position="146"/>
    </location>
</feature>
<dbReference type="GO" id="GO:0004045">
    <property type="term" value="F:peptidyl-tRNA hydrolase activity"/>
    <property type="evidence" value="ECO:0007669"/>
    <property type="project" value="TreeGrafter"/>
</dbReference>
<evidence type="ECO:0000259" key="2">
    <source>
        <dbReference type="PROSITE" id="PS00745"/>
    </source>
</evidence>
<dbReference type="PROSITE" id="PS00745">
    <property type="entry name" value="RF_PROK_I"/>
    <property type="match status" value="1"/>
</dbReference>
<dbReference type="KEGG" id="hoh:Hoch_0149"/>
<evidence type="ECO:0000313" key="3">
    <source>
        <dbReference type="EMBL" id="ACY12790.1"/>
    </source>
</evidence>
<dbReference type="GO" id="GO:0003747">
    <property type="term" value="F:translation release factor activity"/>
    <property type="evidence" value="ECO:0007669"/>
    <property type="project" value="InterPro"/>
</dbReference>
<dbReference type="GO" id="GO:0043022">
    <property type="term" value="F:ribosome binding"/>
    <property type="evidence" value="ECO:0007669"/>
    <property type="project" value="TreeGrafter"/>
</dbReference>
<feature type="domain" description="Prokaryotic-type class I peptide chain release factors" evidence="2">
    <location>
        <begin position="23"/>
        <end position="39"/>
    </location>
</feature>
<dbReference type="SUPFAM" id="SSF110916">
    <property type="entry name" value="Peptidyl-tRNA hydrolase domain-like"/>
    <property type="match status" value="1"/>
</dbReference>
<dbReference type="PANTHER" id="PTHR47814">
    <property type="entry name" value="PEPTIDYL-TRNA HYDROLASE ARFB"/>
    <property type="match status" value="1"/>
</dbReference>
<dbReference type="STRING" id="502025.Hoch_0149"/>